<dbReference type="AlphaFoldDB" id="A0A246HXS7"/>
<evidence type="ECO:0000313" key="2">
    <source>
        <dbReference type="EMBL" id="OWQ69719.1"/>
    </source>
</evidence>
<name>A0A246HXS7_STEMA</name>
<protein>
    <recommendedName>
        <fullName evidence="6">DUF1311 domain-containing protein</fullName>
    </recommendedName>
</protein>
<evidence type="ECO:0000313" key="3">
    <source>
        <dbReference type="EMBL" id="QNG76623.1"/>
    </source>
</evidence>
<reference evidence="3 5" key="2">
    <citation type="submission" date="2020-08" db="EMBL/GenBank/DDBJ databases">
        <title>Phenotypic and transcriptomic analysis of seven clinical Stenotrophomonas maltophilia isolates identify a small set of shared and commonly regulated genes involved in biofilm lifestyle.</title>
        <authorList>
            <person name="Alio I."/>
            <person name="Gudzuhn M."/>
            <person name="Streit W."/>
        </authorList>
    </citation>
    <scope>NUCLEOTIDE SEQUENCE [LARGE SCALE GENOMIC DNA]</scope>
    <source>
        <strain evidence="3 5">UHH_SKK55</strain>
    </source>
</reference>
<feature type="signal peptide" evidence="1">
    <location>
        <begin position="1"/>
        <end position="33"/>
    </location>
</feature>
<evidence type="ECO:0008006" key="6">
    <source>
        <dbReference type="Google" id="ProtNLM"/>
    </source>
</evidence>
<keyword evidence="1" id="KW-0732">Signal</keyword>
<evidence type="ECO:0000313" key="5">
    <source>
        <dbReference type="Proteomes" id="UP000515598"/>
    </source>
</evidence>
<organism evidence="2 4">
    <name type="scientific">Stenotrophomonas maltophilia</name>
    <name type="common">Pseudomonas maltophilia</name>
    <name type="synonym">Xanthomonas maltophilia</name>
    <dbReference type="NCBI Taxonomy" id="40324"/>
    <lineage>
        <taxon>Bacteria</taxon>
        <taxon>Pseudomonadati</taxon>
        <taxon>Pseudomonadota</taxon>
        <taxon>Gammaproteobacteria</taxon>
        <taxon>Lysobacterales</taxon>
        <taxon>Lysobacteraceae</taxon>
        <taxon>Stenotrophomonas</taxon>
        <taxon>Stenotrophomonas maltophilia group</taxon>
    </lineage>
</organism>
<dbReference type="EMBL" id="CP060025">
    <property type="protein sequence ID" value="QNG76623.1"/>
    <property type="molecule type" value="Genomic_DNA"/>
</dbReference>
<reference evidence="2 4" key="1">
    <citation type="submission" date="2017-06" db="EMBL/GenBank/DDBJ databases">
        <authorList>
            <person name="Kim H.J."/>
            <person name="Triplett B.A."/>
        </authorList>
    </citation>
    <scope>NUCLEOTIDE SEQUENCE [LARGE SCALE GENOMIC DNA]</scope>
    <source>
        <strain evidence="2 4">594</strain>
    </source>
</reference>
<accession>A0A246HXS7</accession>
<dbReference type="EMBL" id="NIVX01000113">
    <property type="protein sequence ID" value="OWQ69719.1"/>
    <property type="molecule type" value="Genomic_DNA"/>
</dbReference>
<dbReference type="PROSITE" id="PS51257">
    <property type="entry name" value="PROKAR_LIPOPROTEIN"/>
    <property type="match status" value="1"/>
</dbReference>
<dbReference type="Proteomes" id="UP000197090">
    <property type="component" value="Unassembled WGS sequence"/>
</dbReference>
<evidence type="ECO:0000256" key="1">
    <source>
        <dbReference type="SAM" id="SignalP"/>
    </source>
</evidence>
<evidence type="ECO:0000313" key="4">
    <source>
        <dbReference type="Proteomes" id="UP000197090"/>
    </source>
</evidence>
<proteinExistence type="predicted"/>
<gene>
    <name evidence="2" type="ORF">CEE63_19980</name>
    <name evidence="3" type="ORF">GPNADHDJ_00799</name>
</gene>
<sequence>MPRNRERLNRAMKPLMPLCWVALLAACTPPAGEAGATAPAAASGQASPAGKAADAPATVADTSAGCADAASPAQTLVCKDPTLTGLDADVGKAVTAAQATLDAAGQSKLHAEQQRWQEHTRDLCTDAQCLQQVYADRLKVLSATRDGLVDQDACEAPDGQQQCVDLLVLRDPNSQLANFNTLLGENGQEGRLLGCTAATNMGGGPNALLAANCTQETSAGRRNVQLCSNQMVGQFALEPAPAAYGTQAIRQLLGFTQQHCAG</sequence>
<feature type="chain" id="PRO_5042693157" description="DUF1311 domain-containing protein" evidence="1">
    <location>
        <begin position="34"/>
        <end position="262"/>
    </location>
</feature>
<dbReference type="Proteomes" id="UP000515598">
    <property type="component" value="Chromosome"/>
</dbReference>